<keyword evidence="4 8" id="KW-1133">Transmembrane helix</keyword>
<accession>A0ABP1Q6Z4</accession>
<dbReference type="Proteomes" id="UP001642540">
    <property type="component" value="Unassembled WGS sequence"/>
</dbReference>
<evidence type="ECO:0000256" key="7">
    <source>
        <dbReference type="ARBA" id="ARBA00023180"/>
    </source>
</evidence>
<dbReference type="PANTHER" id="PTHR42643">
    <property type="entry name" value="IONOTROPIC RECEPTOR 20A-RELATED"/>
    <property type="match status" value="1"/>
</dbReference>
<proteinExistence type="predicted"/>
<dbReference type="InterPro" id="IPR052192">
    <property type="entry name" value="Insect_Ionotropic_Sensory_Rcpt"/>
</dbReference>
<keyword evidence="5 8" id="KW-0472">Membrane</keyword>
<evidence type="ECO:0000256" key="5">
    <source>
        <dbReference type="ARBA" id="ARBA00023136"/>
    </source>
</evidence>
<feature type="transmembrane region" description="Helical" evidence="8">
    <location>
        <begin position="171"/>
        <end position="189"/>
    </location>
</feature>
<reference evidence="9 10" key="1">
    <citation type="submission" date="2024-08" db="EMBL/GenBank/DDBJ databases">
        <authorList>
            <person name="Cucini C."/>
            <person name="Frati F."/>
        </authorList>
    </citation>
    <scope>NUCLEOTIDE SEQUENCE [LARGE SCALE GENOMIC DNA]</scope>
</reference>
<organism evidence="9 10">
    <name type="scientific">Orchesella dallaii</name>
    <dbReference type="NCBI Taxonomy" id="48710"/>
    <lineage>
        <taxon>Eukaryota</taxon>
        <taxon>Metazoa</taxon>
        <taxon>Ecdysozoa</taxon>
        <taxon>Arthropoda</taxon>
        <taxon>Hexapoda</taxon>
        <taxon>Collembola</taxon>
        <taxon>Entomobryomorpha</taxon>
        <taxon>Entomobryoidea</taxon>
        <taxon>Orchesellidae</taxon>
        <taxon>Orchesellinae</taxon>
        <taxon>Orchesella</taxon>
    </lineage>
</organism>
<keyword evidence="3 8" id="KW-0812">Transmembrane</keyword>
<evidence type="ECO:0000256" key="1">
    <source>
        <dbReference type="ARBA" id="ARBA00004651"/>
    </source>
</evidence>
<evidence type="ECO:0000256" key="6">
    <source>
        <dbReference type="ARBA" id="ARBA00023170"/>
    </source>
</evidence>
<evidence type="ECO:0000256" key="3">
    <source>
        <dbReference type="ARBA" id="ARBA00022692"/>
    </source>
</evidence>
<keyword evidence="6" id="KW-0675">Receptor</keyword>
<keyword evidence="2" id="KW-1003">Cell membrane</keyword>
<feature type="transmembrane region" description="Helical" evidence="8">
    <location>
        <begin position="201"/>
        <end position="222"/>
    </location>
</feature>
<name>A0ABP1Q6Z4_9HEXA</name>
<dbReference type="EMBL" id="CAXLJM020000023">
    <property type="protein sequence ID" value="CAL8089558.1"/>
    <property type="molecule type" value="Genomic_DNA"/>
</dbReference>
<feature type="transmembrane region" description="Helical" evidence="8">
    <location>
        <begin position="145"/>
        <end position="164"/>
    </location>
</feature>
<gene>
    <name evidence="9" type="ORF">ODALV1_LOCUS7411</name>
</gene>
<comment type="caution">
    <text evidence="9">The sequence shown here is derived from an EMBL/GenBank/DDBJ whole genome shotgun (WGS) entry which is preliminary data.</text>
</comment>
<dbReference type="PANTHER" id="PTHR42643:SF38">
    <property type="entry name" value="IONOTROPIC RECEPTOR 100A"/>
    <property type="match status" value="1"/>
</dbReference>
<comment type="subcellular location">
    <subcellularLocation>
        <location evidence="1">Cell membrane</location>
        <topology evidence="1">Multi-pass membrane protein</topology>
    </subcellularLocation>
</comment>
<evidence type="ECO:0000313" key="10">
    <source>
        <dbReference type="Proteomes" id="UP001642540"/>
    </source>
</evidence>
<evidence type="ECO:0000256" key="2">
    <source>
        <dbReference type="ARBA" id="ARBA00022475"/>
    </source>
</evidence>
<evidence type="ECO:0000313" key="9">
    <source>
        <dbReference type="EMBL" id="CAL8089558.1"/>
    </source>
</evidence>
<evidence type="ECO:0000256" key="4">
    <source>
        <dbReference type="ARBA" id="ARBA00022989"/>
    </source>
</evidence>
<keyword evidence="7" id="KW-0325">Glycoprotein</keyword>
<feature type="transmembrane region" description="Helical" evidence="8">
    <location>
        <begin position="460"/>
        <end position="479"/>
    </location>
</feature>
<feature type="transmembrane region" description="Helical" evidence="8">
    <location>
        <begin position="325"/>
        <end position="350"/>
    </location>
</feature>
<evidence type="ECO:0000256" key="8">
    <source>
        <dbReference type="SAM" id="Phobius"/>
    </source>
</evidence>
<sequence>MLLPLPNFKGAPLLITHQGILTQTLVDSMASARAADIYGFTGISSERNTTLLGIAKLITEFARICNFTPKVVLQQNIQSGLINESQFIGMISPYTIPKTISACCTPLIKSHASITLTLYMYFNFVYCDIERELQQTNFQVLLQPFGNLIWIILLTTMVLMTVCLSKTMRIGISLSVFVTIGSVFSIASVTNNKWKSTLFSLWLVGCLVINNMYSGVLTSLLISPAGQDVMKAVDDLVKRDYRLLYIPQGYFKNIQLMIQGMVDAIAAAGVKQTNSNNSSVSSSFNQSMMVPHKNPVHYMSIQKNSTTTLEKLFISIENKKNLSELVNALAFQPKVALFGPYLLIMMYWIILTEKNQQEYQRSRNKNTRRYCHMGKVLSSMYSVPEMWIFKMNPEITTITSHDMATLFYRLEENGIHVFWMSIFFQLQTSNRAQDVHRFKTRTEAKEDVPVEPLGFHKGNVYIIFIVYIICVLICGSVFLSEIILNRVYEGVHSTEPILYDTLYYLH</sequence>
<protein>
    <submittedName>
        <fullName evidence="9">Uncharacterized protein</fullName>
    </submittedName>
</protein>
<keyword evidence="10" id="KW-1185">Reference proteome</keyword>